<reference evidence="1" key="1">
    <citation type="journal article" date="2020" name="Stud. Mycol.">
        <title>101 Dothideomycetes genomes: a test case for predicting lifestyles and emergence of pathogens.</title>
        <authorList>
            <person name="Haridas S."/>
            <person name="Albert R."/>
            <person name="Binder M."/>
            <person name="Bloem J."/>
            <person name="Labutti K."/>
            <person name="Salamov A."/>
            <person name="Andreopoulos B."/>
            <person name="Baker S."/>
            <person name="Barry K."/>
            <person name="Bills G."/>
            <person name="Bluhm B."/>
            <person name="Cannon C."/>
            <person name="Castanera R."/>
            <person name="Culley D."/>
            <person name="Daum C."/>
            <person name="Ezra D."/>
            <person name="Gonzalez J."/>
            <person name="Henrissat B."/>
            <person name="Kuo A."/>
            <person name="Liang C."/>
            <person name="Lipzen A."/>
            <person name="Lutzoni F."/>
            <person name="Magnuson J."/>
            <person name="Mondo S."/>
            <person name="Nolan M."/>
            <person name="Ohm R."/>
            <person name="Pangilinan J."/>
            <person name="Park H.-J."/>
            <person name="Ramirez L."/>
            <person name="Alfaro M."/>
            <person name="Sun H."/>
            <person name="Tritt A."/>
            <person name="Yoshinaga Y."/>
            <person name="Zwiers L.-H."/>
            <person name="Turgeon B."/>
            <person name="Goodwin S."/>
            <person name="Spatafora J."/>
            <person name="Crous P."/>
            <person name="Grigoriev I."/>
        </authorList>
    </citation>
    <scope>NUCLEOTIDE SEQUENCE</scope>
    <source>
        <strain evidence="1">ATCC 200398</strain>
    </source>
</reference>
<evidence type="ECO:0000313" key="2">
    <source>
        <dbReference type="Proteomes" id="UP000799755"/>
    </source>
</evidence>
<proteinExistence type="predicted"/>
<accession>A0ACB6QJZ8</accession>
<keyword evidence="2" id="KW-1185">Reference proteome</keyword>
<gene>
    <name evidence="1" type="ORF">BDR25DRAFT_359364</name>
</gene>
<evidence type="ECO:0000313" key="1">
    <source>
        <dbReference type="EMBL" id="KAF2466840.1"/>
    </source>
</evidence>
<protein>
    <submittedName>
        <fullName evidence="1">Uncharacterized protein</fullName>
    </submittedName>
</protein>
<sequence>MRPFGQEDVCDREIYQKKLGIPTNAELPQLLITDSSTVILEHRGFWFMAGCGSISGPNPSRRIRGLSLMGRLSIMGIFPGPLALLHPGSGPGAPGMFSAPVPTRGKPVTFLQIAWVPQSKESSSWCGRENGRERKPNRWSEYSVVRCKGGGVGGGVKTGEPSLGRHHHEAVLARSDLQNFPSLSLSQGQECNFGRIERILASCWLALTGQDISRCLLVRPLVWETARSKTHRRERHMTTDFSNLALRRQRESPSSLQRRTSEHCCWLPVTQGTLLSCFDLDTGSEKALIYPQEMILLNQPFEDAALRSVIPHQPVWFRPVKSPLAHHVSSQKRQANNEMGDSLDYGRTGKPVSNKPGTYALRPQVFVSHTILICLKTQEVRARERGRVAVNCLGGAVSIVTLCLFLSLATAVSRHIGLENLVAWRRHSEAFTDCVASATVNHLWPRFPPCRAVTRCCNFQINKLVQASERLMRHGASDESMSRLLLLCPSPLSIPEFENIDFDEFCLTVWIDPEHLTNQGNTGDEERCHAVDATWIPQMIPASVSACVICPISRPQKRLRIEHRESPRGSRYAQLMLRQVILQLVTPPRSRGDELSKCTWYRLPQLARSLRRDLYEEAGEGCSALQAVTCIICKFLCIWALSQLRKESFEAQLLVLEAYIVTVLDIWEHRQGTTPREKDGLTRDTECQMATGLYDNQWWNFFLVAQEESRDLLGRTRTGAMRAEQPPATVPGESLSLLPYGAGEAWQSRRRRQRSLTSSTSLGWGSEPGTGGSEPGTQLGIWRYYVPKLGVYKESLRLS</sequence>
<dbReference type="EMBL" id="MU003523">
    <property type="protein sequence ID" value="KAF2466840.1"/>
    <property type="molecule type" value="Genomic_DNA"/>
</dbReference>
<name>A0ACB6QJZ8_9PLEO</name>
<organism evidence="1 2">
    <name type="scientific">Lindgomyces ingoldianus</name>
    <dbReference type="NCBI Taxonomy" id="673940"/>
    <lineage>
        <taxon>Eukaryota</taxon>
        <taxon>Fungi</taxon>
        <taxon>Dikarya</taxon>
        <taxon>Ascomycota</taxon>
        <taxon>Pezizomycotina</taxon>
        <taxon>Dothideomycetes</taxon>
        <taxon>Pleosporomycetidae</taxon>
        <taxon>Pleosporales</taxon>
        <taxon>Lindgomycetaceae</taxon>
        <taxon>Lindgomyces</taxon>
    </lineage>
</organism>
<comment type="caution">
    <text evidence="1">The sequence shown here is derived from an EMBL/GenBank/DDBJ whole genome shotgun (WGS) entry which is preliminary data.</text>
</comment>
<dbReference type="Proteomes" id="UP000799755">
    <property type="component" value="Unassembled WGS sequence"/>
</dbReference>